<feature type="compositionally biased region" description="Polar residues" evidence="3">
    <location>
        <begin position="574"/>
        <end position="587"/>
    </location>
</feature>
<dbReference type="GO" id="GO:0000183">
    <property type="term" value="P:rDNA heterochromatin formation"/>
    <property type="evidence" value="ECO:0007669"/>
    <property type="project" value="TreeGrafter"/>
</dbReference>
<dbReference type="InterPro" id="IPR000679">
    <property type="entry name" value="Znf_GATA"/>
</dbReference>
<sequence length="1440" mass="156406">MSTPFAVAVGNGAAHQTSASPGANDDDDTGSIPRRLMRVKVLYTFDNENKSNCLARLPNALPIPVVSLDEDTQVGVIDLKTCIQAIVTASPELCAKLGHDYTVYAYDFSEYETPLVGQGMLSWILASASATPNAPAEDSQTMVTGRVCKNILGLFSNGVKETLEVKLKLVPVPSSMQKEYVENMERYHSLSQIMPEGFDYPAWSDFLKENPTLGQLAQPTPTRTPNTPSQHLCRSSTGGYEPFHQMLTRHSPSQEPLRNDSFHKRSFESQPSRASSPARSIASFRHIPYVHEPRPSSRASVRSERSTHSHQGQPEQQYDLEFQGDGPPKKRARITQATRPRATPLMTRSDSLHKAAATASSVWLHRPIAVNAASNFADAEMQPRAPTPRPDDQAFGARQARRMPAPSTLRHGSFDAGRPYVSPYDTGTFSDVPADSEDDGREDSPNYTPRDIPSSPPIVRRGTSPEPSSPTLPTFPQLTDSGFVSDVPFSREEDQLRAGNTLLSGSDVTVRNSARGAANDATKRRKQLARMEVTPYDKSHRNWQEVNPGPVERLPQTYVPPPRPFSRNPYHKQVAQSIETDPCQTKSAIPDTSRANAPGLSRSQTLQEGSNVIGSAAKQRQPPTDSFPFPPRAPTQSSGNAGSPDSMYSQGSPESEVGAQVYSREATPNAPLRQPKSSKSRGLPRSNTWSGIGEPMSDVNNDLEFPRSGGHAKRKKCIKEKLESAIASGELPDHCQNCGEIETPTWRKPYTRVEIGTPEGIELSRTGIVAYEVIETDPEKGDEPMYRIYKNKVPKEEQADYETMNLCNPCGLYLVKQGRSRPQSMWVKPKSSGRSSKSKRGPSAQRISPTPSQYGDVASDAVTPHTDAVGPEDQHAGTVSDCAQNFMPPPPTLPKSTTPANNVIGANDDEDLNNSKVANGGEAVKKDDVTNQHGVAENNVTGNGGFANADDVSSRNQTLTQDAIPVNAAAEAALERAIQSSPAGFRRNQQSSADVDDPDLTPKPTRRLLFPSPRKSGEVKSLGSMSATSAVPYIYERSRKKGPPLIKPRCERCRDLKKTCDRGRPCGRCVARGYGFDECIPMQYGPDYKHKVLHIQNPALSANAPAASTSVDMQATLFTLEKPDAAAAAASCSAHIEDDLAELATPDDGEVDKENCPPSPGKQHDDFAYLFETPATAKTTPKKSTPREDDAFAEFLKTPTPGSRHRLPLTPRRGANNSEAMTPSRSSFTPRSMRSATAAPETPFTRQLNAMLSDANNSSPSQIFDFSAFPPFDTPARASGAQFSDLFNDEYLSSDMPMSSSPAKAAMLGLGFDLYEDPNTSSVGMWNDSNMFSSDAVMADVDPNVKDGSDLTEVTGGTAMLKMTVGGITVDFASMIEEVVNNNDHDEDSMDETLEATETQLSPESTKLQALLEATRTQTSPRTMSQGLVQTPEAPVADEA</sequence>
<keyword evidence="2" id="KW-0863">Zinc-finger</keyword>
<keyword evidence="7" id="KW-1185">Reference proteome</keyword>
<dbReference type="PANTHER" id="PTHR39147:SF1">
    <property type="entry name" value="PROTEIN SPT21"/>
    <property type="match status" value="1"/>
</dbReference>
<dbReference type="PROSITE" id="PS50114">
    <property type="entry name" value="GATA_ZN_FINGER_2"/>
    <property type="match status" value="1"/>
</dbReference>
<dbReference type="EMBL" id="KZ107840">
    <property type="protein sequence ID" value="OSS51268.1"/>
    <property type="molecule type" value="Genomic_DNA"/>
</dbReference>
<organism evidence="6 7">
    <name type="scientific">Epicoccum nigrum</name>
    <name type="common">Soil fungus</name>
    <name type="synonym">Epicoccum purpurascens</name>
    <dbReference type="NCBI Taxonomy" id="105696"/>
    <lineage>
        <taxon>Eukaryota</taxon>
        <taxon>Fungi</taxon>
        <taxon>Dikarya</taxon>
        <taxon>Ascomycota</taxon>
        <taxon>Pezizomycotina</taxon>
        <taxon>Dothideomycetes</taxon>
        <taxon>Pleosporomycetidae</taxon>
        <taxon>Pleosporales</taxon>
        <taxon>Pleosporineae</taxon>
        <taxon>Didymellaceae</taxon>
        <taxon>Epicoccum</taxon>
    </lineage>
</organism>
<protein>
    <recommendedName>
        <fullName evidence="8">Zn(2)-C6 fungal-type domain-containing protein</fullName>
    </recommendedName>
</protein>
<evidence type="ECO:0000259" key="5">
    <source>
        <dbReference type="PROSITE" id="PS50114"/>
    </source>
</evidence>
<evidence type="ECO:0000313" key="7">
    <source>
        <dbReference type="Proteomes" id="UP000193240"/>
    </source>
</evidence>
<dbReference type="InParanoid" id="A0A1Y2M7T4"/>
<keyword evidence="2" id="KW-0479">Metal-binding</keyword>
<feature type="compositionally biased region" description="Polar residues" evidence="3">
    <location>
        <begin position="979"/>
        <end position="993"/>
    </location>
</feature>
<evidence type="ECO:0000259" key="4">
    <source>
        <dbReference type="PROSITE" id="PS50048"/>
    </source>
</evidence>
<feature type="domain" description="Zn(2)-C6 fungal-type" evidence="4">
    <location>
        <begin position="1049"/>
        <end position="1079"/>
    </location>
</feature>
<feature type="compositionally biased region" description="Low complexity" evidence="3">
    <location>
        <begin position="269"/>
        <end position="283"/>
    </location>
</feature>
<dbReference type="Pfam" id="PF25823">
    <property type="entry name" value="Ams2-SPT21_N"/>
    <property type="match status" value="1"/>
</dbReference>
<feature type="compositionally biased region" description="Polar residues" evidence="3">
    <location>
        <begin position="212"/>
        <end position="238"/>
    </location>
</feature>
<evidence type="ECO:0000256" key="2">
    <source>
        <dbReference type="PROSITE-ProRule" id="PRU00094"/>
    </source>
</evidence>
<feature type="compositionally biased region" description="Basic and acidic residues" evidence="3">
    <location>
        <begin position="257"/>
        <end position="267"/>
    </location>
</feature>
<feature type="region of interest" description="Disordered" evidence="3">
    <location>
        <begin position="821"/>
        <end position="957"/>
    </location>
</feature>
<keyword evidence="2" id="KW-0862">Zinc</keyword>
<dbReference type="SUPFAM" id="SSF57716">
    <property type="entry name" value="Glucocorticoid receptor-like (DNA-binding domain)"/>
    <property type="match status" value="1"/>
</dbReference>
<dbReference type="InterPro" id="IPR001138">
    <property type="entry name" value="Zn2Cys6_DnaBD"/>
</dbReference>
<dbReference type="PROSITE" id="PS50048">
    <property type="entry name" value="ZN2_CY6_FUNGAL_2"/>
    <property type="match status" value="1"/>
</dbReference>
<evidence type="ECO:0000256" key="3">
    <source>
        <dbReference type="SAM" id="MobiDB-lite"/>
    </source>
</evidence>
<feature type="compositionally biased region" description="Polar residues" evidence="3">
    <location>
        <begin position="601"/>
        <end position="613"/>
    </location>
</feature>
<dbReference type="InterPro" id="IPR013088">
    <property type="entry name" value="Znf_NHR/GATA"/>
</dbReference>
<dbReference type="GO" id="GO:0043565">
    <property type="term" value="F:sequence-specific DNA binding"/>
    <property type="evidence" value="ECO:0007669"/>
    <property type="project" value="InterPro"/>
</dbReference>
<dbReference type="InterPro" id="IPR057725">
    <property type="entry name" value="Ams2-SPT21_N"/>
</dbReference>
<feature type="compositionally biased region" description="Polar residues" evidence="3">
    <location>
        <begin position="634"/>
        <end position="653"/>
    </location>
</feature>
<keyword evidence="1" id="KW-0539">Nucleus</keyword>
<name>A0A1Y2M7T4_EPING</name>
<feature type="region of interest" description="Disordered" evidence="3">
    <location>
        <begin position="400"/>
        <end position="483"/>
    </location>
</feature>
<dbReference type="CDD" id="cd00067">
    <property type="entry name" value="GAL4"/>
    <property type="match status" value="1"/>
</dbReference>
<reference evidence="6 7" key="1">
    <citation type="journal article" date="2017" name="Genome Announc.">
        <title>Genome sequence of the saprophytic ascomycete Epicoccum nigrum ICMP 19927 strain isolated from New Zealand.</title>
        <authorList>
            <person name="Fokin M."/>
            <person name="Fleetwood D."/>
            <person name="Weir B.S."/>
            <person name="Villas-Boas S.G."/>
        </authorList>
    </citation>
    <scope>NUCLEOTIDE SEQUENCE [LARGE SCALE GENOMIC DNA]</scope>
    <source>
        <strain evidence="6 7">ICMP 19927</strain>
    </source>
</reference>
<feature type="compositionally biased region" description="Basic and acidic residues" evidence="3">
    <location>
        <begin position="289"/>
        <end position="307"/>
    </location>
</feature>
<feature type="domain" description="GATA-type" evidence="5">
    <location>
        <begin position="806"/>
        <end position="834"/>
    </location>
</feature>
<dbReference type="GO" id="GO:0030466">
    <property type="term" value="P:silent mating-type cassette heterochromatin formation"/>
    <property type="evidence" value="ECO:0007669"/>
    <property type="project" value="TreeGrafter"/>
</dbReference>
<feature type="compositionally biased region" description="Low complexity" evidence="3">
    <location>
        <begin position="464"/>
        <end position="476"/>
    </location>
</feature>
<feature type="region of interest" description="Disordered" evidence="3">
    <location>
        <begin position="9"/>
        <end position="31"/>
    </location>
</feature>
<accession>A0A1Y2M7T4</accession>
<evidence type="ECO:0000256" key="1">
    <source>
        <dbReference type="ARBA" id="ARBA00023242"/>
    </source>
</evidence>
<proteinExistence type="predicted"/>
<feature type="region of interest" description="Disordered" evidence="3">
    <location>
        <begin position="1414"/>
        <end position="1440"/>
    </location>
</feature>
<gene>
    <name evidence="6" type="ORF">B5807_03345</name>
</gene>
<dbReference type="GO" id="GO:0000981">
    <property type="term" value="F:DNA-binding transcription factor activity, RNA polymerase II-specific"/>
    <property type="evidence" value="ECO:0007669"/>
    <property type="project" value="InterPro"/>
</dbReference>
<dbReference type="PANTHER" id="PTHR39147">
    <property type="entry name" value="PROTEIN SPT21"/>
    <property type="match status" value="1"/>
</dbReference>
<feature type="region of interest" description="Disordered" evidence="3">
    <location>
        <begin position="532"/>
        <end position="709"/>
    </location>
</feature>
<evidence type="ECO:0008006" key="8">
    <source>
        <dbReference type="Google" id="ProtNLM"/>
    </source>
</evidence>
<dbReference type="Proteomes" id="UP000193240">
    <property type="component" value="Unassembled WGS sequence"/>
</dbReference>
<feature type="compositionally biased region" description="Polar residues" evidence="3">
    <location>
        <begin position="1215"/>
        <end position="1235"/>
    </location>
</feature>
<dbReference type="GO" id="GO:0008270">
    <property type="term" value="F:zinc ion binding"/>
    <property type="evidence" value="ECO:0007669"/>
    <property type="project" value="UniProtKB-KW"/>
</dbReference>
<evidence type="ECO:0000313" key="6">
    <source>
        <dbReference type="EMBL" id="OSS51268.1"/>
    </source>
</evidence>
<feature type="region of interest" description="Disordered" evidence="3">
    <location>
        <begin position="212"/>
        <end position="334"/>
    </location>
</feature>
<feature type="region of interest" description="Disordered" evidence="3">
    <location>
        <begin position="979"/>
        <end position="1023"/>
    </location>
</feature>
<feature type="compositionally biased region" description="Polar residues" evidence="3">
    <location>
        <begin position="1415"/>
        <end position="1429"/>
    </location>
</feature>
<feature type="region of interest" description="Disordered" evidence="3">
    <location>
        <begin position="1194"/>
        <end position="1239"/>
    </location>
</feature>
<dbReference type="InterPro" id="IPR042403">
    <property type="entry name" value="Spt21/Ams2"/>
</dbReference>
<dbReference type="Gene3D" id="3.30.50.10">
    <property type="entry name" value="Erythroid Transcription Factor GATA-1, subunit A"/>
    <property type="match status" value="1"/>
</dbReference>
<dbReference type="CDD" id="cd00202">
    <property type="entry name" value="ZnF_GATA"/>
    <property type="match status" value="1"/>
</dbReference>